<gene>
    <name evidence="2" type="ORF">F2Q69_00033496</name>
</gene>
<dbReference type="PANTHER" id="PTHR31721">
    <property type="entry name" value="OS06G0710300 PROTEIN"/>
    <property type="match status" value="1"/>
</dbReference>
<dbReference type="Pfam" id="PF03350">
    <property type="entry name" value="UPF0114"/>
    <property type="match status" value="2"/>
</dbReference>
<dbReference type="PANTHER" id="PTHR31721:SF4">
    <property type="entry name" value="OS06G0710300 PROTEIN"/>
    <property type="match status" value="1"/>
</dbReference>
<dbReference type="EMBL" id="QGKX02000004">
    <property type="protein sequence ID" value="KAF3604778.1"/>
    <property type="molecule type" value="Genomic_DNA"/>
</dbReference>
<feature type="transmembrane region" description="Helical" evidence="1">
    <location>
        <begin position="246"/>
        <end position="271"/>
    </location>
</feature>
<accession>A0A8S9SUX2</accession>
<evidence type="ECO:0000313" key="3">
    <source>
        <dbReference type="Proteomes" id="UP000712600"/>
    </source>
</evidence>
<keyword evidence="1" id="KW-0812">Transmembrane</keyword>
<comment type="caution">
    <text evidence="2">The sequence shown here is derived from an EMBL/GenBank/DDBJ whole genome shotgun (WGS) entry which is preliminary data.</text>
</comment>
<proteinExistence type="predicted"/>
<feature type="transmembrane region" description="Helical" evidence="1">
    <location>
        <begin position="93"/>
        <end position="119"/>
    </location>
</feature>
<evidence type="ECO:0000256" key="1">
    <source>
        <dbReference type="SAM" id="Phobius"/>
    </source>
</evidence>
<organism evidence="2 3">
    <name type="scientific">Brassica cretica</name>
    <name type="common">Mustard</name>
    <dbReference type="NCBI Taxonomy" id="69181"/>
    <lineage>
        <taxon>Eukaryota</taxon>
        <taxon>Viridiplantae</taxon>
        <taxon>Streptophyta</taxon>
        <taxon>Embryophyta</taxon>
        <taxon>Tracheophyta</taxon>
        <taxon>Spermatophyta</taxon>
        <taxon>Magnoliopsida</taxon>
        <taxon>eudicotyledons</taxon>
        <taxon>Gunneridae</taxon>
        <taxon>Pentapetalae</taxon>
        <taxon>rosids</taxon>
        <taxon>malvids</taxon>
        <taxon>Brassicales</taxon>
        <taxon>Brassicaceae</taxon>
        <taxon>Brassiceae</taxon>
        <taxon>Brassica</taxon>
    </lineage>
</organism>
<feature type="transmembrane region" description="Helical" evidence="1">
    <location>
        <begin position="345"/>
        <end position="364"/>
    </location>
</feature>
<dbReference type="InterPro" id="IPR005134">
    <property type="entry name" value="UPF0114"/>
</dbReference>
<keyword evidence="1" id="KW-1133">Transmembrane helix</keyword>
<reference evidence="2" key="1">
    <citation type="submission" date="2019-12" db="EMBL/GenBank/DDBJ databases">
        <title>Genome sequencing and annotation of Brassica cretica.</title>
        <authorList>
            <person name="Studholme D.J."/>
            <person name="Sarris P."/>
        </authorList>
    </citation>
    <scope>NUCLEOTIDE SEQUENCE</scope>
    <source>
        <strain evidence="2">PFS-109/04</strain>
        <tissue evidence="2">Leaf</tissue>
    </source>
</reference>
<sequence length="371" mass="40551">MTTPPCPTINANNAIAAPSPSGMVFRGKRLVKSSSRGLNLPTKRLAWSLSSPGRFLSSPVASSSSSAAVTSNSTNRLEALEEGIEKVIYQCRFMAFLGTLGSLLGSVLCFIKGCLYVADSFVQYSVNRGKVILLLVEAIDTYLLGTVMLVFGMGLYELFISNLTTSETISHDSVSNRSSLFGMFPLKERPQWLEVKTVSELKTKLGHVIVMLLLIGLFDKSRKVAITSVADLLYSFVQYSVNRGKVILLLVEAIDTYLLGTVMLVFGMGLYELFISNLTTSETISHDSVSNRSSLFGMFPLKERPQWLEVKTVSELKTKLGHVIVMLLLIGLFDKSRKVAITSVADLLCISASIFLSSACLFLLSRLNGSH</sequence>
<keyword evidence="1" id="KW-0472">Membrane</keyword>
<dbReference type="Proteomes" id="UP000712600">
    <property type="component" value="Unassembled WGS sequence"/>
</dbReference>
<dbReference type="AlphaFoldDB" id="A0A8S9SUX2"/>
<name>A0A8S9SUX2_BRACR</name>
<protein>
    <submittedName>
        <fullName evidence="2">Uncharacterized protein</fullName>
    </submittedName>
</protein>
<evidence type="ECO:0000313" key="2">
    <source>
        <dbReference type="EMBL" id="KAF3604778.1"/>
    </source>
</evidence>
<feature type="transmembrane region" description="Helical" evidence="1">
    <location>
        <begin position="131"/>
        <end position="156"/>
    </location>
</feature>